<dbReference type="EMBL" id="LN515531">
    <property type="protein sequence ID" value="CEA12737.1"/>
    <property type="molecule type" value="Genomic_DNA"/>
</dbReference>
<dbReference type="EMBL" id="LN734822">
    <property type="protein sequence ID" value="CEL25118.1"/>
    <property type="molecule type" value="Genomic_DNA"/>
</dbReference>
<gene>
    <name evidence="1" type="ORF">DSM1535_0374</name>
    <name evidence="2" type="ORF">MB9_1482</name>
</gene>
<dbReference type="PATRIC" id="fig|2162.10.peg.1548"/>
<dbReference type="Pfam" id="PF09846">
    <property type="entry name" value="OapB"/>
    <property type="match status" value="1"/>
</dbReference>
<dbReference type="InterPro" id="IPR012017">
    <property type="entry name" value="OapB-like"/>
</dbReference>
<dbReference type="GeneID" id="26739721"/>
<sequence>MDEADTNTLKMDFISSDALRNQSSIEKISMIVEKVKKGELLVIEGGLEPEEEAELIETTMREIDVENFVGIDIYTLEKDESSFFGLSKKKTVGITIIGPANVMKTVKRKSNFLSMVASLGGGDASLY</sequence>
<evidence type="ECO:0000313" key="3">
    <source>
        <dbReference type="Proteomes" id="UP000062768"/>
    </source>
</evidence>
<accession>A0A090I6P3</accession>
<dbReference type="KEGG" id="mfi:DSM1535_0374"/>
<dbReference type="PIRSF" id="PIRSF004977">
    <property type="entry name" value="UCP004977"/>
    <property type="match status" value="1"/>
</dbReference>
<dbReference type="AlphaFoldDB" id="A0A090I6P3"/>
<dbReference type="Proteomes" id="UP000062768">
    <property type="component" value="Chromosome I"/>
</dbReference>
<keyword evidence="3" id="KW-1185">Reference proteome</keyword>
<evidence type="ECO:0008006" key="4">
    <source>
        <dbReference type="Google" id="ProtNLM"/>
    </source>
</evidence>
<reference evidence="1" key="1">
    <citation type="submission" date="2014-08" db="EMBL/GenBank/DDBJ databases">
        <authorList>
            <person name="Wibberg D."/>
        </authorList>
    </citation>
    <scope>NUCLEOTIDE SEQUENCE</scope>
</reference>
<name>A0A090I6P3_METFO</name>
<organism evidence="1">
    <name type="scientific">Methanobacterium formicicum</name>
    <dbReference type="NCBI Taxonomy" id="2162"/>
    <lineage>
        <taxon>Archaea</taxon>
        <taxon>Methanobacteriati</taxon>
        <taxon>Methanobacteriota</taxon>
        <taxon>Methanomada group</taxon>
        <taxon>Methanobacteria</taxon>
        <taxon>Methanobacteriales</taxon>
        <taxon>Methanobacteriaceae</taxon>
        <taxon>Methanobacterium</taxon>
    </lineage>
</organism>
<reference evidence="2" key="2">
    <citation type="submission" date="2014-09" db="EMBL/GenBank/DDBJ databases">
        <authorList>
            <person name="Bishop-Lilly K.A."/>
            <person name="Broomall S.M."/>
            <person name="Chain P.S."/>
            <person name="Chertkov O."/>
            <person name="Coyne S.R."/>
            <person name="Daligault H.E."/>
            <person name="Davenport K.W."/>
            <person name="Erkkila T."/>
            <person name="Frey K.G."/>
            <person name="Gibbons H.S."/>
            <person name="Gu W."/>
            <person name="Jaissle J."/>
            <person name="Johnson S.L."/>
            <person name="Koroleva G.I."/>
            <person name="Ladner J.T."/>
            <person name="Lo C.-C."/>
            <person name="Minogue T.D."/>
            <person name="Munk C."/>
            <person name="Palacios G.F."/>
            <person name="Redden C.L."/>
            <person name="Rosenzweig C.N."/>
            <person name="Scholz M.B."/>
            <person name="Teshima H."/>
            <person name="Xu Y."/>
        </authorList>
    </citation>
    <scope>NUCLEOTIDE SEQUENCE</scope>
    <source>
        <strain evidence="2">Mb9</strain>
    </source>
</reference>
<evidence type="ECO:0000313" key="1">
    <source>
        <dbReference type="EMBL" id="CEA12737.1"/>
    </source>
</evidence>
<dbReference type="RefSeq" id="WP_048072041.1">
    <property type="nucleotide sequence ID" value="NZ_JARVXG010000051.1"/>
</dbReference>
<proteinExistence type="predicted"/>
<protein>
    <recommendedName>
        <fullName evidence="4">DUF2073 domain-containing protein</fullName>
    </recommendedName>
</protein>
<evidence type="ECO:0000313" key="2">
    <source>
        <dbReference type="EMBL" id="CEL25118.1"/>
    </source>
</evidence>